<accession>W6Y5G5</accession>
<dbReference type="HOGENOM" id="CLU_3092866_0_0_1"/>
<evidence type="ECO:0000313" key="2">
    <source>
        <dbReference type="Proteomes" id="UP000053841"/>
    </source>
</evidence>
<dbReference type="AlphaFoldDB" id="W6Y5G5"/>
<dbReference type="GeneID" id="19142893"/>
<dbReference type="KEGG" id="bze:COCCADRAFT_104012"/>
<name>W6Y5G5_COCC2</name>
<dbReference type="Proteomes" id="UP000053841">
    <property type="component" value="Unassembled WGS sequence"/>
</dbReference>
<dbReference type="RefSeq" id="XP_007715285.1">
    <property type="nucleotide sequence ID" value="XM_007717095.1"/>
</dbReference>
<keyword evidence="2" id="KW-1185">Reference proteome</keyword>
<reference evidence="1 2" key="1">
    <citation type="journal article" date="2013" name="PLoS Genet.">
        <title>Comparative genome structure, secondary metabolite, and effector coding capacity across Cochliobolus pathogens.</title>
        <authorList>
            <person name="Condon B.J."/>
            <person name="Leng Y."/>
            <person name="Wu D."/>
            <person name="Bushley K.E."/>
            <person name="Ohm R.A."/>
            <person name="Otillar R."/>
            <person name="Martin J."/>
            <person name="Schackwitz W."/>
            <person name="Grimwood J."/>
            <person name="MohdZainudin N."/>
            <person name="Xue C."/>
            <person name="Wang R."/>
            <person name="Manning V.A."/>
            <person name="Dhillon B."/>
            <person name="Tu Z.J."/>
            <person name="Steffenson B.J."/>
            <person name="Salamov A."/>
            <person name="Sun H."/>
            <person name="Lowry S."/>
            <person name="LaButti K."/>
            <person name="Han J."/>
            <person name="Copeland A."/>
            <person name="Lindquist E."/>
            <person name="Barry K."/>
            <person name="Schmutz J."/>
            <person name="Baker S.E."/>
            <person name="Ciuffetti L.M."/>
            <person name="Grigoriev I.V."/>
            <person name="Zhong S."/>
            <person name="Turgeon B.G."/>
        </authorList>
    </citation>
    <scope>NUCLEOTIDE SEQUENCE [LARGE SCALE GENOMIC DNA]</scope>
    <source>
        <strain evidence="1 2">26-R-13</strain>
    </source>
</reference>
<sequence>IKRWIAIGDSYTVGISAGRLLGHQITSDKVAFTVPGDLRDASKAYDLRFNPL</sequence>
<dbReference type="OrthoDB" id="21678at2759"/>
<organism evidence="1 2">
    <name type="scientific">Cochliobolus carbonum (strain 26-R-13)</name>
    <name type="common">Maize leaf spot fungus</name>
    <name type="synonym">Bipolaris zeicola</name>
    <dbReference type="NCBI Taxonomy" id="930089"/>
    <lineage>
        <taxon>Eukaryota</taxon>
        <taxon>Fungi</taxon>
        <taxon>Dikarya</taxon>
        <taxon>Ascomycota</taxon>
        <taxon>Pezizomycotina</taxon>
        <taxon>Dothideomycetes</taxon>
        <taxon>Pleosporomycetidae</taxon>
        <taxon>Pleosporales</taxon>
        <taxon>Pleosporineae</taxon>
        <taxon>Pleosporaceae</taxon>
        <taxon>Bipolaris</taxon>
    </lineage>
</organism>
<dbReference type="EMBL" id="KI964702">
    <property type="protein sequence ID" value="EUC30389.1"/>
    <property type="molecule type" value="Genomic_DNA"/>
</dbReference>
<evidence type="ECO:0000313" key="1">
    <source>
        <dbReference type="EMBL" id="EUC30389.1"/>
    </source>
</evidence>
<gene>
    <name evidence="1" type="ORF">COCCADRAFT_104012</name>
</gene>
<feature type="non-terminal residue" evidence="1">
    <location>
        <position position="1"/>
    </location>
</feature>
<proteinExistence type="predicted"/>
<protein>
    <submittedName>
        <fullName evidence="1">Uncharacterized protein</fullName>
    </submittedName>
</protein>